<keyword evidence="3" id="KW-0131">Cell cycle</keyword>
<proteinExistence type="predicted"/>
<dbReference type="AlphaFoldDB" id="W8E363"/>
<keyword evidence="2" id="KW-0677">Repeat</keyword>
<dbReference type="InterPro" id="IPR033010">
    <property type="entry name" value="Cdc20/Fizzy"/>
</dbReference>
<evidence type="ECO:0000256" key="3">
    <source>
        <dbReference type="ARBA" id="ARBA00023306"/>
    </source>
</evidence>
<dbReference type="GO" id="GO:0010997">
    <property type="term" value="F:anaphase-promoting complex binding"/>
    <property type="evidence" value="ECO:0007669"/>
    <property type="project" value="InterPro"/>
</dbReference>
<evidence type="ECO:0000256" key="1">
    <source>
        <dbReference type="ARBA" id="ARBA00022574"/>
    </source>
</evidence>
<dbReference type="GO" id="GO:1990757">
    <property type="term" value="F:ubiquitin ligase activator activity"/>
    <property type="evidence" value="ECO:0007669"/>
    <property type="project" value="TreeGrafter"/>
</dbReference>
<dbReference type="PANTHER" id="PTHR19918:SF1">
    <property type="entry name" value="FIZZY-RELATED PROTEIN HOMOLOG"/>
    <property type="match status" value="1"/>
</dbReference>
<keyword evidence="1" id="KW-0853">WD repeat</keyword>
<dbReference type="GO" id="GO:1905786">
    <property type="term" value="P:positive regulation of anaphase-promoting complex-dependent catabolic process"/>
    <property type="evidence" value="ECO:0007669"/>
    <property type="project" value="TreeGrafter"/>
</dbReference>
<protein>
    <submittedName>
        <fullName evidence="4">WD40 domain</fullName>
    </submittedName>
</protein>
<dbReference type="InterPro" id="IPR015943">
    <property type="entry name" value="WD40/YVTN_repeat-like_dom_sf"/>
</dbReference>
<dbReference type="Gene3D" id="2.130.10.10">
    <property type="entry name" value="YVTN repeat-like/Quinoprotein amine dehydrogenase"/>
    <property type="match status" value="1"/>
</dbReference>
<dbReference type="GO" id="GO:0031145">
    <property type="term" value="P:anaphase-promoting complex-dependent catabolic process"/>
    <property type="evidence" value="ECO:0007669"/>
    <property type="project" value="TreeGrafter"/>
</dbReference>
<evidence type="ECO:0000256" key="2">
    <source>
        <dbReference type="ARBA" id="ARBA00022737"/>
    </source>
</evidence>
<name>W8E363_9CILI</name>
<reference evidence="4" key="1">
    <citation type="submission" date="2013-11" db="EMBL/GenBank/DDBJ databases">
        <authorList>
            <person name="Mallo N."/>
            <person name="Lamas J."/>
            <person name="Leiro J.M."/>
        </authorList>
    </citation>
    <scope>NUCLEOTIDE SEQUENCE</scope>
    <source>
        <strain evidence="4">I1</strain>
    </source>
</reference>
<dbReference type="GO" id="GO:0005680">
    <property type="term" value="C:anaphase-promoting complex"/>
    <property type="evidence" value="ECO:0007669"/>
    <property type="project" value="TreeGrafter"/>
</dbReference>
<accession>W8E363</accession>
<sequence length="101" mass="11750">MLAAGNDKGEVRVFDTEKNKCLRVYNNHQYRVGALSWNGNLVTSGSRDSVIYLSDIRQSSKYVTKFIGHRQVEYNIIFFIKFIVQIIFQKQLGSMWVQVEL</sequence>
<evidence type="ECO:0000313" key="4">
    <source>
        <dbReference type="EMBL" id="AHJ61122.1"/>
    </source>
</evidence>
<dbReference type="InterPro" id="IPR036322">
    <property type="entry name" value="WD40_repeat_dom_sf"/>
</dbReference>
<dbReference type="SUPFAM" id="SSF50978">
    <property type="entry name" value="WD40 repeat-like"/>
    <property type="match status" value="1"/>
</dbReference>
<dbReference type="PANTHER" id="PTHR19918">
    <property type="entry name" value="CELL DIVISION CYCLE 20 CDC20 FIZZY -RELATED"/>
    <property type="match status" value="1"/>
</dbReference>
<organism evidence="4">
    <name type="scientific">Philasterides dicentrarchi</name>
    <dbReference type="NCBI Taxonomy" id="282688"/>
    <lineage>
        <taxon>Eukaryota</taxon>
        <taxon>Sar</taxon>
        <taxon>Alveolata</taxon>
        <taxon>Ciliophora</taxon>
        <taxon>Intramacronucleata</taxon>
        <taxon>Oligohymenophorea</taxon>
        <taxon>Scuticociliatia</taxon>
        <taxon>Philasterida</taxon>
        <taxon>Philasteridae</taxon>
        <taxon>Philasterides</taxon>
    </lineage>
</organism>
<feature type="non-terminal residue" evidence="4">
    <location>
        <position position="1"/>
    </location>
</feature>
<dbReference type="EMBL" id="KF952258">
    <property type="protein sequence ID" value="AHJ61122.1"/>
    <property type="molecule type" value="Genomic_DNA"/>
</dbReference>